<sequence>MKTLPLLLVLILSIILINCSSDDENQQPIIENPIPIIENQKPQDNTPIDYDISMETLTDIGAIAISGYPKILKRFENGILSYWAHYYFRPDGNMLKVNFGFSNSISELSAYIYQYDDEGKMVKFIGDGSLNQYWDNGRIIKAEYYNHWYGSFDIIYDYNDKEQLTQKSVKYTSYNPIYVEKSNYSYYDDGNLESIVYETGYDGSGIIDYSYKFNFVNYIESRNLFLDLQIIPGQRELQQFPSSTGFRDTTYPNYNYTTYNYKYDDNGRVIERTYGDTKIVYEYY</sequence>
<evidence type="ECO:0000313" key="2">
    <source>
        <dbReference type="EMBL" id="MFC4722179.1"/>
    </source>
</evidence>
<evidence type="ECO:0000256" key="1">
    <source>
        <dbReference type="SAM" id="SignalP"/>
    </source>
</evidence>
<feature type="signal peptide" evidence="1">
    <location>
        <begin position="1"/>
        <end position="22"/>
    </location>
</feature>
<organism evidence="2 3">
    <name type="scientific">Geojedonia litorea</name>
    <dbReference type="NCBI Taxonomy" id="1268269"/>
    <lineage>
        <taxon>Bacteria</taxon>
        <taxon>Pseudomonadati</taxon>
        <taxon>Bacteroidota</taxon>
        <taxon>Flavobacteriia</taxon>
        <taxon>Flavobacteriales</taxon>
        <taxon>Flavobacteriaceae</taxon>
        <taxon>Geojedonia</taxon>
    </lineage>
</organism>
<proteinExistence type="predicted"/>
<dbReference type="RefSeq" id="WP_387962481.1">
    <property type="nucleotide sequence ID" value="NZ_JBHSGP010000013.1"/>
</dbReference>
<evidence type="ECO:0000313" key="3">
    <source>
        <dbReference type="Proteomes" id="UP001595953"/>
    </source>
</evidence>
<name>A0ABV9N4F5_9FLAO</name>
<comment type="caution">
    <text evidence="2">The sequence shown here is derived from an EMBL/GenBank/DDBJ whole genome shotgun (WGS) entry which is preliminary data.</text>
</comment>
<reference evidence="3" key="1">
    <citation type="journal article" date="2019" name="Int. J. Syst. Evol. Microbiol.">
        <title>The Global Catalogue of Microorganisms (GCM) 10K type strain sequencing project: providing services to taxonomists for standard genome sequencing and annotation.</title>
        <authorList>
            <consortium name="The Broad Institute Genomics Platform"/>
            <consortium name="The Broad Institute Genome Sequencing Center for Infectious Disease"/>
            <person name="Wu L."/>
            <person name="Ma J."/>
        </authorList>
    </citation>
    <scope>NUCLEOTIDE SEQUENCE [LARGE SCALE GENOMIC DNA]</scope>
    <source>
        <strain evidence="3">CCUG 63682</strain>
    </source>
</reference>
<keyword evidence="1" id="KW-0732">Signal</keyword>
<keyword evidence="3" id="KW-1185">Reference proteome</keyword>
<dbReference type="EMBL" id="JBHSGP010000013">
    <property type="protein sequence ID" value="MFC4722179.1"/>
    <property type="molecule type" value="Genomic_DNA"/>
</dbReference>
<gene>
    <name evidence="2" type="ORF">ACFO5O_07595</name>
</gene>
<feature type="chain" id="PRO_5045062753" description="YD repeat-containing protein" evidence="1">
    <location>
        <begin position="23"/>
        <end position="284"/>
    </location>
</feature>
<dbReference type="Proteomes" id="UP001595953">
    <property type="component" value="Unassembled WGS sequence"/>
</dbReference>
<accession>A0ABV9N4F5</accession>
<protein>
    <recommendedName>
        <fullName evidence="4">YD repeat-containing protein</fullName>
    </recommendedName>
</protein>
<evidence type="ECO:0008006" key="4">
    <source>
        <dbReference type="Google" id="ProtNLM"/>
    </source>
</evidence>